<dbReference type="Gene3D" id="3.40.50.360">
    <property type="match status" value="1"/>
</dbReference>
<organism evidence="2 3">
    <name type="scientific">Streptomyces luteoverticillatus</name>
    <name type="common">Streptoverticillium luteoverticillatus</name>
    <dbReference type="NCBI Taxonomy" id="66425"/>
    <lineage>
        <taxon>Bacteria</taxon>
        <taxon>Bacillati</taxon>
        <taxon>Actinomycetota</taxon>
        <taxon>Actinomycetes</taxon>
        <taxon>Kitasatosporales</taxon>
        <taxon>Streptomycetaceae</taxon>
        <taxon>Streptomyces</taxon>
    </lineage>
</organism>
<feature type="domain" description="NADPH-dependent FMN reductase-like" evidence="1">
    <location>
        <begin position="13"/>
        <end position="152"/>
    </location>
</feature>
<protein>
    <submittedName>
        <fullName evidence="2">NADPH-dependent oxidoreductase</fullName>
    </submittedName>
</protein>
<keyword evidence="3" id="KW-1185">Reference proteome</keyword>
<dbReference type="PANTHER" id="PTHR30543">
    <property type="entry name" value="CHROMATE REDUCTASE"/>
    <property type="match status" value="1"/>
</dbReference>
<dbReference type="AlphaFoldDB" id="A0A3Q9FZK6"/>
<dbReference type="Proteomes" id="UP000267900">
    <property type="component" value="Chromosome"/>
</dbReference>
<proteinExistence type="predicted"/>
<dbReference type="GO" id="GO:0010181">
    <property type="term" value="F:FMN binding"/>
    <property type="evidence" value="ECO:0007669"/>
    <property type="project" value="TreeGrafter"/>
</dbReference>
<evidence type="ECO:0000313" key="2">
    <source>
        <dbReference type="EMBL" id="AZQ74367.1"/>
    </source>
</evidence>
<name>A0A3Q9FZK6_STRLT</name>
<evidence type="ECO:0000259" key="1">
    <source>
        <dbReference type="Pfam" id="PF03358"/>
    </source>
</evidence>
<dbReference type="InterPro" id="IPR005025">
    <property type="entry name" value="FMN_Rdtase-like_dom"/>
</dbReference>
<evidence type="ECO:0000313" key="3">
    <source>
        <dbReference type="Proteomes" id="UP000267900"/>
    </source>
</evidence>
<dbReference type="GO" id="GO:0005829">
    <property type="term" value="C:cytosol"/>
    <property type="evidence" value="ECO:0007669"/>
    <property type="project" value="TreeGrafter"/>
</dbReference>
<dbReference type="RefSeq" id="WP_126916869.1">
    <property type="nucleotide sequence ID" value="NZ_CP034587.1"/>
</dbReference>
<dbReference type="SUPFAM" id="SSF52218">
    <property type="entry name" value="Flavoproteins"/>
    <property type="match status" value="1"/>
</dbReference>
<accession>A0A3Q9FZK6</accession>
<sequence>MSVPQPAAVQPLRVAVITASTRVGRFAPTVTDWYTAIARTRPDMDLDLIDLAATELPAVIDFTAADPRVVAFNERIQNADAFVVVTGEYNRSIPAALKHALDLVPTAWRAKPVAVVSYGGISGGLRAAEHLRQIFGELHAHTVRNSVSLHNALTCFDDTGRPHDTASDTAAEEQLDQLAWWGTALRNARTTHPYQG</sequence>
<dbReference type="OrthoDB" id="9812295at2"/>
<dbReference type="PANTHER" id="PTHR30543:SF21">
    <property type="entry name" value="NAD(P)H-DEPENDENT FMN REDUCTASE LOT6"/>
    <property type="match status" value="1"/>
</dbReference>
<gene>
    <name evidence="2" type="ORF">EKH77_26970</name>
</gene>
<dbReference type="GO" id="GO:0016491">
    <property type="term" value="F:oxidoreductase activity"/>
    <property type="evidence" value="ECO:0007669"/>
    <property type="project" value="InterPro"/>
</dbReference>
<dbReference type="Pfam" id="PF03358">
    <property type="entry name" value="FMN_red"/>
    <property type="match status" value="1"/>
</dbReference>
<dbReference type="InterPro" id="IPR050712">
    <property type="entry name" value="NAD(P)H-dep_reductase"/>
</dbReference>
<dbReference type="InterPro" id="IPR029039">
    <property type="entry name" value="Flavoprotein-like_sf"/>
</dbReference>
<reference evidence="2 3" key="1">
    <citation type="submission" date="2018-12" db="EMBL/GenBank/DDBJ databases">
        <title>The whole draft genome of Streptomyce luteoverticillatus CGMCC 15060.</title>
        <authorList>
            <person name="Feng Z."/>
            <person name="Chen G."/>
            <person name="Zhang J."/>
            <person name="Zhu H."/>
            <person name="Yu X."/>
            <person name="Zhang W."/>
            <person name="Zhang X."/>
        </authorList>
    </citation>
    <scope>NUCLEOTIDE SEQUENCE [LARGE SCALE GENOMIC DNA]</scope>
    <source>
        <strain evidence="2 3">CGMCC 15060</strain>
    </source>
</reference>
<dbReference type="EMBL" id="CP034587">
    <property type="protein sequence ID" value="AZQ74367.1"/>
    <property type="molecule type" value="Genomic_DNA"/>
</dbReference>